<evidence type="ECO:0000256" key="9">
    <source>
        <dbReference type="PIRSR" id="PIRSR602401-1"/>
    </source>
</evidence>
<keyword evidence="13" id="KW-1185">Reference proteome</keyword>
<gene>
    <name evidence="12" type="ORF">UMAG_12341</name>
</gene>
<dbReference type="SUPFAM" id="SSF48264">
    <property type="entry name" value="Cytochrome P450"/>
    <property type="match status" value="1"/>
</dbReference>
<evidence type="ECO:0000256" key="10">
    <source>
        <dbReference type="RuleBase" id="RU000461"/>
    </source>
</evidence>
<evidence type="ECO:0000256" key="3">
    <source>
        <dbReference type="ARBA" id="ARBA00010617"/>
    </source>
</evidence>
<dbReference type="PANTHER" id="PTHR46300:SF1">
    <property type="entry name" value="P450, PUTATIVE (EUROFUNG)-RELATED"/>
    <property type="match status" value="1"/>
</dbReference>
<accession>A0A0D1E919</accession>
<evidence type="ECO:0000256" key="4">
    <source>
        <dbReference type="ARBA" id="ARBA00022617"/>
    </source>
</evidence>
<reference evidence="12 13" key="1">
    <citation type="journal article" date="2006" name="Nature">
        <title>Insights from the genome of the biotrophic fungal plant pathogen Ustilago maydis.</title>
        <authorList>
            <person name="Kamper J."/>
            <person name="Kahmann R."/>
            <person name="Bolker M."/>
            <person name="Ma L.J."/>
            <person name="Brefort T."/>
            <person name="Saville B.J."/>
            <person name="Banuett F."/>
            <person name="Kronstad J.W."/>
            <person name="Gold S.E."/>
            <person name="Muller O."/>
            <person name="Perlin M.H."/>
            <person name="Wosten H.A."/>
            <person name="de Vries R."/>
            <person name="Ruiz-Herrera J."/>
            <person name="Reynaga-Pena C.G."/>
            <person name="Snetselaar K."/>
            <person name="McCann M."/>
            <person name="Perez-Martin J."/>
            <person name="Feldbrugge M."/>
            <person name="Basse C.W."/>
            <person name="Steinberg G."/>
            <person name="Ibeas J.I."/>
            <person name="Holloman W."/>
            <person name="Guzman P."/>
            <person name="Farman M."/>
            <person name="Stajich J.E."/>
            <person name="Sentandreu R."/>
            <person name="Gonzalez-Prieto J.M."/>
            <person name="Kennell J.C."/>
            <person name="Molina L."/>
            <person name="Schirawski J."/>
            <person name="Mendoza-Mendoza A."/>
            <person name="Greilinger D."/>
            <person name="Munch K."/>
            <person name="Rossel N."/>
            <person name="Scherer M."/>
            <person name="Vranes M."/>
            <person name="Ladendorf O."/>
            <person name="Vincon V."/>
            <person name="Fuchs U."/>
            <person name="Sandrock B."/>
            <person name="Meng S."/>
            <person name="Ho E.C."/>
            <person name="Cahill M.J."/>
            <person name="Boyce K.J."/>
            <person name="Klose J."/>
            <person name="Klosterman S.J."/>
            <person name="Deelstra H.J."/>
            <person name="Ortiz-Castellanos L."/>
            <person name="Li W."/>
            <person name="Sanchez-Alonso P."/>
            <person name="Schreier P.H."/>
            <person name="Hauser-Hahn I."/>
            <person name="Vaupel M."/>
            <person name="Koopmann E."/>
            <person name="Friedrich G."/>
            <person name="Voss H."/>
            <person name="Schluter T."/>
            <person name="Margolis J."/>
            <person name="Platt D."/>
            <person name="Swimmer C."/>
            <person name="Gnirke A."/>
            <person name="Chen F."/>
            <person name="Vysotskaia V."/>
            <person name="Mannhaupt G."/>
            <person name="Guldener U."/>
            <person name="Munsterkotter M."/>
            <person name="Haase D."/>
            <person name="Oesterheld M."/>
            <person name="Mewes H.W."/>
            <person name="Mauceli E.W."/>
            <person name="DeCaprio D."/>
            <person name="Wade C.M."/>
            <person name="Butler J."/>
            <person name="Young S."/>
            <person name="Jaffe D.B."/>
            <person name="Calvo S."/>
            <person name="Nusbaum C."/>
            <person name="Galagan J."/>
            <person name="Birren B.W."/>
        </authorList>
    </citation>
    <scope>NUCLEOTIDE SEQUENCE [LARGE SCALE GENOMIC DNA]</scope>
    <source>
        <strain evidence="13">DSM 14603 / FGSC 9021 / UM521</strain>
    </source>
</reference>
<dbReference type="VEuPathDB" id="FungiDB:UMAG_12341"/>
<evidence type="ECO:0000313" key="13">
    <source>
        <dbReference type="Proteomes" id="UP000000561"/>
    </source>
</evidence>
<evidence type="ECO:0000256" key="11">
    <source>
        <dbReference type="SAM" id="Phobius"/>
    </source>
</evidence>
<keyword evidence="4 9" id="KW-0349">Heme</keyword>
<evidence type="ECO:0000256" key="1">
    <source>
        <dbReference type="ARBA" id="ARBA00001971"/>
    </source>
</evidence>
<dbReference type="OrthoDB" id="1470350at2759"/>
<dbReference type="EMBL" id="CM003142">
    <property type="protein sequence ID" value="KIS70890.1"/>
    <property type="molecule type" value="Genomic_DNA"/>
</dbReference>
<dbReference type="Pfam" id="PF00067">
    <property type="entry name" value="p450"/>
    <property type="match status" value="1"/>
</dbReference>
<dbReference type="InterPro" id="IPR002401">
    <property type="entry name" value="Cyt_P450_E_grp-I"/>
</dbReference>
<dbReference type="GO" id="GO:0004497">
    <property type="term" value="F:monooxygenase activity"/>
    <property type="evidence" value="ECO:0007669"/>
    <property type="project" value="UniProtKB-KW"/>
</dbReference>
<keyword evidence="6 10" id="KW-0560">Oxidoreductase</keyword>
<comment type="cofactor">
    <cofactor evidence="1 9">
        <name>heme</name>
        <dbReference type="ChEBI" id="CHEBI:30413"/>
    </cofactor>
</comment>
<evidence type="ECO:0000256" key="5">
    <source>
        <dbReference type="ARBA" id="ARBA00022723"/>
    </source>
</evidence>
<dbReference type="RefSeq" id="XP_011388140.1">
    <property type="nucleotide sequence ID" value="XM_011389838.1"/>
</dbReference>
<dbReference type="AlphaFoldDB" id="A0A0D1E919"/>
<dbReference type="STRING" id="237631.A0A0D1E919"/>
<dbReference type="InParanoid" id="A0A0D1E919"/>
<dbReference type="Gene3D" id="1.10.630.10">
    <property type="entry name" value="Cytochrome P450"/>
    <property type="match status" value="1"/>
</dbReference>
<dbReference type="PRINTS" id="PR00463">
    <property type="entry name" value="EP450I"/>
</dbReference>
<dbReference type="Proteomes" id="UP000000561">
    <property type="component" value="Chromosome 3"/>
</dbReference>
<comment type="pathway">
    <text evidence="2">Secondary metabolite biosynthesis.</text>
</comment>
<name>A0A0D1E919_MYCMD</name>
<dbReference type="InterPro" id="IPR036396">
    <property type="entry name" value="Cyt_P450_sf"/>
</dbReference>
<evidence type="ECO:0000256" key="2">
    <source>
        <dbReference type="ARBA" id="ARBA00005179"/>
    </source>
</evidence>
<dbReference type="GO" id="GO:0016705">
    <property type="term" value="F:oxidoreductase activity, acting on paired donors, with incorporation or reduction of molecular oxygen"/>
    <property type="evidence" value="ECO:0007669"/>
    <property type="project" value="InterPro"/>
</dbReference>
<feature type="transmembrane region" description="Helical" evidence="11">
    <location>
        <begin position="20"/>
        <end position="47"/>
    </location>
</feature>
<dbReference type="InterPro" id="IPR001128">
    <property type="entry name" value="Cyt_P450"/>
</dbReference>
<dbReference type="PANTHER" id="PTHR46300">
    <property type="entry name" value="P450, PUTATIVE (EUROFUNG)-RELATED-RELATED"/>
    <property type="match status" value="1"/>
</dbReference>
<keyword evidence="11" id="KW-1133">Transmembrane helix</keyword>
<dbReference type="GO" id="GO:0020037">
    <property type="term" value="F:heme binding"/>
    <property type="evidence" value="ECO:0007669"/>
    <property type="project" value="InterPro"/>
</dbReference>
<proteinExistence type="inferred from homology"/>
<protein>
    <recommendedName>
        <fullName evidence="14">Cytochrome P450</fullName>
    </recommendedName>
</protein>
<keyword evidence="11" id="KW-0472">Membrane</keyword>
<evidence type="ECO:0008006" key="14">
    <source>
        <dbReference type="Google" id="ProtNLM"/>
    </source>
</evidence>
<comment type="similarity">
    <text evidence="3 10">Belongs to the cytochrome P450 family.</text>
</comment>
<evidence type="ECO:0000256" key="6">
    <source>
        <dbReference type="ARBA" id="ARBA00023002"/>
    </source>
</evidence>
<evidence type="ECO:0000256" key="7">
    <source>
        <dbReference type="ARBA" id="ARBA00023004"/>
    </source>
</evidence>
<dbReference type="KEGG" id="uma:UMAG_12341"/>
<dbReference type="GeneID" id="23568086"/>
<keyword evidence="11" id="KW-0812">Transmembrane</keyword>
<feature type="binding site" description="axial binding residue" evidence="9">
    <location>
        <position position="485"/>
    </location>
    <ligand>
        <name>heme</name>
        <dbReference type="ChEBI" id="CHEBI:30413"/>
    </ligand>
    <ligandPart>
        <name>Fe</name>
        <dbReference type="ChEBI" id="CHEBI:18248"/>
    </ligandPart>
</feature>
<keyword evidence="8 10" id="KW-0503">Monooxygenase</keyword>
<evidence type="ECO:0000313" key="12">
    <source>
        <dbReference type="EMBL" id="KIS70890.1"/>
    </source>
</evidence>
<dbReference type="eggNOG" id="KOG0156">
    <property type="taxonomic scope" value="Eukaryota"/>
</dbReference>
<dbReference type="GO" id="GO:0005506">
    <property type="term" value="F:iron ion binding"/>
    <property type="evidence" value="ECO:0007669"/>
    <property type="project" value="InterPro"/>
</dbReference>
<evidence type="ECO:0000256" key="8">
    <source>
        <dbReference type="ARBA" id="ARBA00023033"/>
    </source>
</evidence>
<organism evidence="12 13">
    <name type="scientific">Mycosarcoma maydis</name>
    <name type="common">Corn smut fungus</name>
    <name type="synonym">Ustilago maydis</name>
    <dbReference type="NCBI Taxonomy" id="5270"/>
    <lineage>
        <taxon>Eukaryota</taxon>
        <taxon>Fungi</taxon>
        <taxon>Dikarya</taxon>
        <taxon>Basidiomycota</taxon>
        <taxon>Ustilaginomycotina</taxon>
        <taxon>Ustilaginomycetes</taxon>
        <taxon>Ustilaginales</taxon>
        <taxon>Ustilaginaceae</taxon>
        <taxon>Mycosarcoma</taxon>
    </lineage>
</organism>
<keyword evidence="5 9" id="KW-0479">Metal-binding</keyword>
<dbReference type="InterPro" id="IPR017972">
    <property type="entry name" value="Cyt_P450_CS"/>
</dbReference>
<dbReference type="InterPro" id="IPR050364">
    <property type="entry name" value="Cytochrome_P450_fung"/>
</dbReference>
<keyword evidence="7 9" id="KW-0408">Iron</keyword>
<dbReference type="PROSITE" id="PS00086">
    <property type="entry name" value="CYTOCHROME_P450"/>
    <property type="match status" value="1"/>
</dbReference>
<sequence length="559" mass="63144">MKPDLHTTSLFTNTLATKMAILHVEVLVQSYVLLLATLAIAAVVVALHLGSRAKTSRAQAKNEADLPPILDLNQTFGREARPRHLAPQFSQPAWVERGVFRLESSSDSSWLSWLQLLPCTRPASVTIVLNNAKAASDLLDIRSAIYSDRPAAVTGNQLRSHGLSVPFTPYGHLFRRHRRAFTAAFARASVPRYDDNVRSDLLALLRTLTHHSAQTRSTDSNHDWFQHLYRFVTSQTMHTTYGRRVENLDTDAFVLTAKQCNENFFAMNKPSGFLVDRMPFLASLPFCINPWKQMCEPWFQKELHLFRSEMLASANESTRKPSLAQNVYATRLESGLTDDQAAYLCGTMYGASVDTTFQALCVFFLAAANHADDMRPVQDEIDHVVGKDRLPTHEDLDSLPRSKAVVKEMLRWRPFAHAAAPHRVLEQDEYDGMQIPKGATVYGNVWAIHQDQRLFEQPQDSQWIHRDALPSRRDMFSFGFGRRICPGEQLAMRTLTLTVACLLSAFDIRAPIDPSTGKEARLDDTAFHTDSLSSTPIPFAIRLIPRGERRLRDMLQMQT</sequence>